<protein>
    <submittedName>
        <fullName evidence="7">Hemoglobin</fullName>
    </submittedName>
</protein>
<keyword evidence="5 6" id="KW-0408">Iron</keyword>
<gene>
    <name evidence="7" type="ORF">FHR97_003449</name>
</gene>
<dbReference type="Gene3D" id="1.10.490.10">
    <property type="entry name" value="Globins"/>
    <property type="match status" value="1"/>
</dbReference>
<evidence type="ECO:0000256" key="4">
    <source>
        <dbReference type="ARBA" id="ARBA00022723"/>
    </source>
</evidence>
<dbReference type="PROSITE" id="PS01213">
    <property type="entry name" value="GLOBIN_FAM_2"/>
    <property type="match status" value="1"/>
</dbReference>
<dbReference type="GO" id="GO:0019825">
    <property type="term" value="F:oxygen binding"/>
    <property type="evidence" value="ECO:0007669"/>
    <property type="project" value="InterPro"/>
</dbReference>
<dbReference type="InterPro" id="IPR019795">
    <property type="entry name" value="Globin_bac-like_CS"/>
</dbReference>
<dbReference type="CDD" id="cd00454">
    <property type="entry name" value="TrHb1_N"/>
    <property type="match status" value="1"/>
</dbReference>
<evidence type="ECO:0000256" key="6">
    <source>
        <dbReference type="PIRSR" id="PIRSR601486-1"/>
    </source>
</evidence>
<evidence type="ECO:0000256" key="5">
    <source>
        <dbReference type="ARBA" id="ARBA00023004"/>
    </source>
</evidence>
<reference evidence="7 8" key="1">
    <citation type="submission" date="2020-08" db="EMBL/GenBank/DDBJ databases">
        <title>Genomic Encyclopedia of Type Strains, Phase III (KMG-III): the genomes of soil and plant-associated and newly described type strains.</title>
        <authorList>
            <person name="Whitman W."/>
        </authorList>
    </citation>
    <scope>NUCLEOTIDE SEQUENCE [LARGE SCALE GENOMIC DNA]</scope>
    <source>
        <strain evidence="7 8">CECT 7744</strain>
    </source>
</reference>
<feature type="binding site" description="distal binding residue" evidence="6">
    <location>
        <position position="77"/>
    </location>
    <ligand>
        <name>heme</name>
        <dbReference type="ChEBI" id="CHEBI:30413"/>
    </ligand>
    <ligandPart>
        <name>Fe</name>
        <dbReference type="ChEBI" id="CHEBI:18248"/>
    </ligandPart>
</feature>
<keyword evidence="8" id="KW-1185">Reference proteome</keyword>
<keyword evidence="2" id="KW-0813">Transport</keyword>
<dbReference type="InterPro" id="IPR009050">
    <property type="entry name" value="Globin-like_sf"/>
</dbReference>
<dbReference type="GO" id="GO:0020037">
    <property type="term" value="F:heme binding"/>
    <property type="evidence" value="ECO:0007669"/>
    <property type="project" value="InterPro"/>
</dbReference>
<dbReference type="Proteomes" id="UP000518892">
    <property type="component" value="Unassembled WGS sequence"/>
</dbReference>
<dbReference type="GO" id="GO:0046872">
    <property type="term" value="F:metal ion binding"/>
    <property type="evidence" value="ECO:0007669"/>
    <property type="project" value="UniProtKB-KW"/>
</dbReference>
<comment type="caution">
    <text evidence="7">The sequence shown here is derived from an EMBL/GenBank/DDBJ whole genome shotgun (WGS) entry which is preliminary data.</text>
</comment>
<keyword evidence="4 6" id="KW-0479">Metal-binding</keyword>
<dbReference type="SUPFAM" id="SSF46458">
    <property type="entry name" value="Globin-like"/>
    <property type="match status" value="1"/>
</dbReference>
<sequence length="125" mass="14069">MTTATLYERLGGERGIAALVEDIVETHMQNPRIQARFLPYREDPAHLEEVKGHLRDFLSSGSGGPQEYRGRSMPEAHRGMNINEAEYMAAVDDILDVLDRHGIDPQTRLEVLGIAYSLKGEIMYV</sequence>
<dbReference type="RefSeq" id="WP_183385013.1">
    <property type="nucleotide sequence ID" value="NZ_JACHXR010000013.1"/>
</dbReference>
<feature type="binding site" description="distal binding residue" evidence="6">
    <location>
        <position position="53"/>
    </location>
    <ligand>
        <name>heme</name>
        <dbReference type="ChEBI" id="CHEBI:30413"/>
    </ligand>
    <ligandPart>
        <name>Fe</name>
        <dbReference type="ChEBI" id="CHEBI:18248"/>
    </ligandPart>
</feature>
<organism evidence="7 8">
    <name type="scientific">Halomonas stenophila</name>
    <dbReference type="NCBI Taxonomy" id="795312"/>
    <lineage>
        <taxon>Bacteria</taxon>
        <taxon>Pseudomonadati</taxon>
        <taxon>Pseudomonadota</taxon>
        <taxon>Gammaproteobacteria</taxon>
        <taxon>Oceanospirillales</taxon>
        <taxon>Halomonadaceae</taxon>
        <taxon>Halomonas</taxon>
    </lineage>
</organism>
<evidence type="ECO:0000313" key="7">
    <source>
        <dbReference type="EMBL" id="MBB3232580.1"/>
    </source>
</evidence>
<dbReference type="EMBL" id="JACHXR010000013">
    <property type="protein sequence ID" value="MBB3232580.1"/>
    <property type="molecule type" value="Genomic_DNA"/>
</dbReference>
<evidence type="ECO:0000256" key="1">
    <source>
        <dbReference type="ARBA" id="ARBA00001971"/>
    </source>
</evidence>
<evidence type="ECO:0000256" key="3">
    <source>
        <dbReference type="ARBA" id="ARBA00022617"/>
    </source>
</evidence>
<dbReference type="InterPro" id="IPR001486">
    <property type="entry name" value="Hemoglobin_trunc"/>
</dbReference>
<dbReference type="Pfam" id="PF01152">
    <property type="entry name" value="Bac_globin"/>
    <property type="match status" value="1"/>
</dbReference>
<name>A0A7W5EY78_9GAMM</name>
<dbReference type="GO" id="GO:0015671">
    <property type="term" value="P:oxygen transport"/>
    <property type="evidence" value="ECO:0007669"/>
    <property type="project" value="InterPro"/>
</dbReference>
<comment type="cofactor">
    <cofactor evidence="1">
        <name>heme</name>
        <dbReference type="ChEBI" id="CHEBI:30413"/>
    </cofactor>
</comment>
<evidence type="ECO:0000313" key="8">
    <source>
        <dbReference type="Proteomes" id="UP000518892"/>
    </source>
</evidence>
<accession>A0A7W5EY78</accession>
<evidence type="ECO:0000256" key="2">
    <source>
        <dbReference type="ARBA" id="ARBA00022448"/>
    </source>
</evidence>
<dbReference type="AlphaFoldDB" id="A0A7W5EY78"/>
<dbReference type="InterPro" id="IPR012292">
    <property type="entry name" value="Globin/Proto"/>
</dbReference>
<proteinExistence type="predicted"/>
<keyword evidence="3 6" id="KW-0349">Heme</keyword>